<accession>A0A667Z9H5</accession>
<keyword evidence="2" id="KW-0030">Aminoacyl-tRNA synthetase</keyword>
<dbReference type="InterPro" id="IPR004365">
    <property type="entry name" value="NA-bd_OB_tRNA"/>
</dbReference>
<feature type="domain" description="OB" evidence="3">
    <location>
        <begin position="42"/>
        <end position="117"/>
    </location>
</feature>
<reference evidence="4" key="3">
    <citation type="submission" date="2025-09" db="UniProtKB">
        <authorList>
            <consortium name="Ensembl"/>
        </authorList>
    </citation>
    <scope>IDENTIFICATION</scope>
</reference>
<dbReference type="Ensembl" id="ENSMMDT00005033381.1">
    <property type="protein sequence ID" value="ENSMMDP00005032649.1"/>
    <property type="gene ID" value="ENSMMDG00005015384.1"/>
</dbReference>
<sequence>MFQAAAKVVVCAPSLSQLGECCPCPSLLQEEPAALRVSEAFQGLVRSVRSQKENLFLSVNDGSSLQPLQITFSFSFSFFFKSRLLTFGSAIEATGCLKKSPNPKQPVELQAERIHVVGKCNPVDFPFKIKERHGLEYIRHFLI</sequence>
<evidence type="ECO:0000259" key="3">
    <source>
        <dbReference type="Pfam" id="PF01336"/>
    </source>
</evidence>
<evidence type="ECO:0000256" key="1">
    <source>
        <dbReference type="ARBA" id="ARBA00022917"/>
    </source>
</evidence>
<reference evidence="4" key="2">
    <citation type="submission" date="2025-08" db="UniProtKB">
        <authorList>
            <consortium name="Ensembl"/>
        </authorList>
    </citation>
    <scope>IDENTIFICATION</scope>
</reference>
<dbReference type="Proteomes" id="UP000472263">
    <property type="component" value="Chromosome 13"/>
</dbReference>
<evidence type="ECO:0000256" key="2">
    <source>
        <dbReference type="ARBA" id="ARBA00023146"/>
    </source>
</evidence>
<evidence type="ECO:0000313" key="5">
    <source>
        <dbReference type="Proteomes" id="UP000472263"/>
    </source>
</evidence>
<dbReference type="GO" id="GO:0004816">
    <property type="term" value="F:asparagine-tRNA ligase activity"/>
    <property type="evidence" value="ECO:0007669"/>
    <property type="project" value="TreeGrafter"/>
</dbReference>
<reference evidence="4" key="1">
    <citation type="submission" date="2019-06" db="EMBL/GenBank/DDBJ databases">
        <authorList>
            <consortium name="Wellcome Sanger Institute Data Sharing"/>
        </authorList>
    </citation>
    <scope>NUCLEOTIDE SEQUENCE [LARGE SCALE GENOMIC DNA]</scope>
</reference>
<dbReference type="GO" id="GO:0003676">
    <property type="term" value="F:nucleic acid binding"/>
    <property type="evidence" value="ECO:0007669"/>
    <property type="project" value="InterPro"/>
</dbReference>
<name>A0A667Z9H5_9TELE</name>
<dbReference type="PANTHER" id="PTHR22594">
    <property type="entry name" value="ASPARTYL/LYSYL-TRNA SYNTHETASE"/>
    <property type="match status" value="1"/>
</dbReference>
<dbReference type="InParanoid" id="A0A667Z9H5"/>
<dbReference type="GO" id="GO:0005739">
    <property type="term" value="C:mitochondrion"/>
    <property type="evidence" value="ECO:0007669"/>
    <property type="project" value="TreeGrafter"/>
</dbReference>
<dbReference type="GeneTree" id="ENSGT00990000210146"/>
<evidence type="ECO:0000313" key="4">
    <source>
        <dbReference type="Ensembl" id="ENSMMDP00005032649.1"/>
    </source>
</evidence>
<dbReference type="Gene3D" id="2.40.50.140">
    <property type="entry name" value="Nucleic acid-binding proteins"/>
    <property type="match status" value="1"/>
</dbReference>
<dbReference type="GO" id="GO:0006421">
    <property type="term" value="P:asparaginyl-tRNA aminoacylation"/>
    <property type="evidence" value="ECO:0007669"/>
    <property type="project" value="TreeGrafter"/>
</dbReference>
<dbReference type="GO" id="GO:0005524">
    <property type="term" value="F:ATP binding"/>
    <property type="evidence" value="ECO:0007669"/>
    <property type="project" value="UniProtKB-KW"/>
</dbReference>
<dbReference type="PANTHER" id="PTHR22594:SF34">
    <property type="entry name" value="ASPARAGINE--TRNA LIGASE, MITOCHONDRIAL-RELATED"/>
    <property type="match status" value="1"/>
</dbReference>
<dbReference type="AlphaFoldDB" id="A0A667Z9H5"/>
<organism evidence="4 5">
    <name type="scientific">Myripristis murdjan</name>
    <name type="common">pinecone soldierfish</name>
    <dbReference type="NCBI Taxonomy" id="586833"/>
    <lineage>
        <taxon>Eukaryota</taxon>
        <taxon>Metazoa</taxon>
        <taxon>Chordata</taxon>
        <taxon>Craniata</taxon>
        <taxon>Vertebrata</taxon>
        <taxon>Euteleostomi</taxon>
        <taxon>Actinopterygii</taxon>
        <taxon>Neopterygii</taxon>
        <taxon>Teleostei</taxon>
        <taxon>Neoteleostei</taxon>
        <taxon>Acanthomorphata</taxon>
        <taxon>Holocentriformes</taxon>
        <taxon>Holocentridae</taxon>
        <taxon>Myripristis</taxon>
    </lineage>
</organism>
<keyword evidence="5" id="KW-1185">Reference proteome</keyword>
<dbReference type="InterPro" id="IPR012340">
    <property type="entry name" value="NA-bd_OB-fold"/>
</dbReference>
<keyword evidence="1" id="KW-0648">Protein biosynthesis</keyword>
<dbReference type="SUPFAM" id="SSF50249">
    <property type="entry name" value="Nucleic acid-binding proteins"/>
    <property type="match status" value="1"/>
</dbReference>
<dbReference type="Pfam" id="PF01336">
    <property type="entry name" value="tRNA_anti-codon"/>
    <property type="match status" value="1"/>
</dbReference>
<protein>
    <recommendedName>
        <fullName evidence="3">OB domain-containing protein</fullName>
    </recommendedName>
</protein>
<keyword evidence="2" id="KW-0436">Ligase</keyword>
<dbReference type="CDD" id="cd04318">
    <property type="entry name" value="EcAsnRS_like_N"/>
    <property type="match status" value="1"/>
</dbReference>
<proteinExistence type="predicted"/>